<dbReference type="AlphaFoldDB" id="A0A8X8A2R9"/>
<keyword evidence="4" id="KW-1185">Reference proteome</keyword>
<protein>
    <recommendedName>
        <fullName evidence="2">Pectate lyase domain-containing protein</fullName>
    </recommendedName>
</protein>
<feature type="domain" description="Pectate lyase" evidence="2">
    <location>
        <begin position="119"/>
        <end position="260"/>
    </location>
</feature>
<dbReference type="Pfam" id="PF00544">
    <property type="entry name" value="Pectate_lyase_4"/>
    <property type="match status" value="1"/>
</dbReference>
<evidence type="ECO:0000313" key="3">
    <source>
        <dbReference type="EMBL" id="KAG6776778.1"/>
    </source>
</evidence>
<accession>A0A8X8A2R9</accession>
<keyword evidence="1" id="KW-0732">Signal</keyword>
<dbReference type="Proteomes" id="UP000886885">
    <property type="component" value="Chromosome 4D"/>
</dbReference>
<reference evidence="3" key="1">
    <citation type="journal article" date="2020" name="bioRxiv">
        <title>Hybrid origin of Populus tomentosa Carr. identified through genome sequencing and phylogenomic analysis.</title>
        <authorList>
            <person name="An X."/>
            <person name="Gao K."/>
            <person name="Chen Z."/>
            <person name="Li J."/>
            <person name="Yang X."/>
            <person name="Yang X."/>
            <person name="Zhou J."/>
            <person name="Guo T."/>
            <person name="Zhao T."/>
            <person name="Huang S."/>
            <person name="Miao D."/>
            <person name="Khan W.U."/>
            <person name="Rao P."/>
            <person name="Ye M."/>
            <person name="Lei B."/>
            <person name="Liao W."/>
            <person name="Wang J."/>
            <person name="Ji L."/>
            <person name="Li Y."/>
            <person name="Guo B."/>
            <person name="Mustafa N.S."/>
            <person name="Li S."/>
            <person name="Yun Q."/>
            <person name="Keller S.R."/>
            <person name="Mao J."/>
            <person name="Zhang R."/>
            <person name="Strauss S.H."/>
        </authorList>
    </citation>
    <scope>NUCLEOTIDE SEQUENCE</scope>
    <source>
        <strain evidence="3">GM15</strain>
        <tissue evidence="3">Leaf</tissue>
    </source>
</reference>
<dbReference type="InterPro" id="IPR002022">
    <property type="entry name" value="Pec_lyase"/>
</dbReference>
<proteinExistence type="predicted"/>
<comment type="caution">
    <text evidence="3">The sequence shown here is derived from an EMBL/GenBank/DDBJ whole genome shotgun (WGS) entry which is preliminary data.</text>
</comment>
<sequence length="336" mass="37192">MASLAHVLLLSCLATFFASTLQDDSLNYKPKSLSGYLPRNYKKVLNTIDSCWRTESDWATNRRALADCAVGFGQAAIGGKYGKTYVVTTPDDDPINPKPGTLRYGAIRTEPLWIIFARDMVLTLENELMIYSYKTIDGRGKRGLVRSSPTHVGERRGADGDAIAISASSNIWIDHCYLARCMDGLIDVIHATTVVTISNNYFTEHDKVMLLGHNDKYTEDQVMKVTVVFNHFGPELNQRMPSAGSTIFSEGNYFIAPDISYAKEVTKREVHGGWKNWKWRSSKDVFMNDAYFVQSGYGRCAPRYSKAQSFTVSPGAMAPALTSDAGPLSCVVGEAC</sequence>
<dbReference type="PANTHER" id="PTHR31683:SF157">
    <property type="entry name" value="PECTATE LYASE"/>
    <property type="match status" value="1"/>
</dbReference>
<feature type="chain" id="PRO_5036469069" description="Pectate lyase domain-containing protein" evidence="1">
    <location>
        <begin position="21"/>
        <end position="336"/>
    </location>
</feature>
<evidence type="ECO:0000313" key="4">
    <source>
        <dbReference type="Proteomes" id="UP000886885"/>
    </source>
</evidence>
<evidence type="ECO:0000259" key="2">
    <source>
        <dbReference type="SMART" id="SM00656"/>
    </source>
</evidence>
<dbReference type="PANTHER" id="PTHR31683">
    <property type="entry name" value="PECTATE LYASE 18-RELATED"/>
    <property type="match status" value="1"/>
</dbReference>
<organism evidence="3 4">
    <name type="scientific">Populus tomentosa</name>
    <name type="common">Chinese white poplar</name>
    <dbReference type="NCBI Taxonomy" id="118781"/>
    <lineage>
        <taxon>Eukaryota</taxon>
        <taxon>Viridiplantae</taxon>
        <taxon>Streptophyta</taxon>
        <taxon>Embryophyta</taxon>
        <taxon>Tracheophyta</taxon>
        <taxon>Spermatophyta</taxon>
        <taxon>Magnoliopsida</taxon>
        <taxon>eudicotyledons</taxon>
        <taxon>Gunneridae</taxon>
        <taxon>Pentapetalae</taxon>
        <taxon>rosids</taxon>
        <taxon>fabids</taxon>
        <taxon>Malpighiales</taxon>
        <taxon>Salicaceae</taxon>
        <taxon>Saliceae</taxon>
        <taxon>Populus</taxon>
    </lineage>
</organism>
<gene>
    <name evidence="3" type="ORF">POTOM_016566</name>
</gene>
<dbReference type="EMBL" id="JAAWWB010000008">
    <property type="protein sequence ID" value="KAG6776778.1"/>
    <property type="molecule type" value="Genomic_DNA"/>
</dbReference>
<dbReference type="InterPro" id="IPR045032">
    <property type="entry name" value="PEL"/>
</dbReference>
<evidence type="ECO:0000256" key="1">
    <source>
        <dbReference type="SAM" id="SignalP"/>
    </source>
</evidence>
<feature type="signal peptide" evidence="1">
    <location>
        <begin position="1"/>
        <end position="20"/>
    </location>
</feature>
<dbReference type="OrthoDB" id="1637350at2759"/>
<dbReference type="SMART" id="SM00656">
    <property type="entry name" value="Amb_all"/>
    <property type="match status" value="1"/>
</dbReference>
<name>A0A8X8A2R9_POPTO</name>
<dbReference type="GO" id="GO:0030570">
    <property type="term" value="F:pectate lyase activity"/>
    <property type="evidence" value="ECO:0007669"/>
    <property type="project" value="InterPro"/>
</dbReference>